<sequence length="190" mass="19973">MPRSDPVLALATLAAALLAAPAVHAAGPDNCQMQISNPSVDYGDTTRAELLKKQVSPLTMSLGRQSVTLTVTCRVPTLMTLFYRGSAADANTYRLGNGGSFTLNVLNARLDGRAVGLGSVLVPEQPPETKADSVTLRPNTGAVPIINDVPVRGSSLQLQVDIDAVILTTGSRINDRTVFRGAGSFELVED</sequence>
<gene>
    <name evidence="2" type="ORF">ACIPEN_14985</name>
</gene>
<comment type="caution">
    <text evidence="2">The sequence shown here is derived from an EMBL/GenBank/DDBJ whole genome shotgun (WGS) entry which is preliminary data.</text>
</comment>
<reference evidence="2 3" key="1">
    <citation type="submission" date="2024-10" db="EMBL/GenBank/DDBJ databases">
        <title>The Natural Products Discovery Center: Release of the First 8490 Sequenced Strains for Exploring Actinobacteria Biosynthetic Diversity.</title>
        <authorList>
            <person name="Kalkreuter E."/>
            <person name="Kautsar S.A."/>
            <person name="Yang D."/>
            <person name="Bader C.D."/>
            <person name="Teijaro C.N."/>
            <person name="Fluegel L."/>
            <person name="Davis C.M."/>
            <person name="Simpson J.R."/>
            <person name="Lauterbach L."/>
            <person name="Steele A.D."/>
            <person name="Gui C."/>
            <person name="Meng S."/>
            <person name="Li G."/>
            <person name="Viehrig K."/>
            <person name="Ye F."/>
            <person name="Su P."/>
            <person name="Kiefer A.F."/>
            <person name="Nichols A."/>
            <person name="Cepeda A.J."/>
            <person name="Yan W."/>
            <person name="Fan B."/>
            <person name="Jiang Y."/>
            <person name="Adhikari A."/>
            <person name="Zheng C.-J."/>
            <person name="Schuster L."/>
            <person name="Cowan T.M."/>
            <person name="Smanski M.J."/>
            <person name="Chevrette M.G."/>
            <person name="De Carvalho L.P.S."/>
            <person name="Shen B."/>
        </authorList>
    </citation>
    <scope>NUCLEOTIDE SEQUENCE [LARGE SCALE GENOMIC DNA]</scope>
    <source>
        <strain evidence="2 3">NPDC087045</strain>
    </source>
</reference>
<protein>
    <submittedName>
        <fullName evidence="2">DUF1120 domain-containing protein</fullName>
    </submittedName>
</protein>
<feature type="signal peptide" evidence="1">
    <location>
        <begin position="1"/>
        <end position="25"/>
    </location>
</feature>
<dbReference type="RefSeq" id="WP_402701610.1">
    <property type="nucleotide sequence ID" value="NZ_JBIUZV010000008.1"/>
</dbReference>
<name>A0ABW8F1H3_9BURK</name>
<dbReference type="EMBL" id="JBIUZV010000008">
    <property type="protein sequence ID" value="MFJ3047132.1"/>
    <property type="molecule type" value="Genomic_DNA"/>
</dbReference>
<dbReference type="Pfam" id="PF06551">
    <property type="entry name" value="DUF1120"/>
    <property type="match status" value="1"/>
</dbReference>
<feature type="chain" id="PRO_5047110320" evidence="1">
    <location>
        <begin position="26"/>
        <end position="190"/>
    </location>
</feature>
<evidence type="ECO:0000313" key="2">
    <source>
        <dbReference type="EMBL" id="MFJ3047132.1"/>
    </source>
</evidence>
<evidence type="ECO:0000313" key="3">
    <source>
        <dbReference type="Proteomes" id="UP001617427"/>
    </source>
</evidence>
<keyword evidence="3" id="KW-1185">Reference proteome</keyword>
<organism evidence="2 3">
    <name type="scientific">Herbaspirillum chlorophenolicum</name>
    <dbReference type="NCBI Taxonomy" id="211589"/>
    <lineage>
        <taxon>Bacteria</taxon>
        <taxon>Pseudomonadati</taxon>
        <taxon>Pseudomonadota</taxon>
        <taxon>Betaproteobacteria</taxon>
        <taxon>Burkholderiales</taxon>
        <taxon>Oxalobacteraceae</taxon>
        <taxon>Herbaspirillum</taxon>
    </lineage>
</organism>
<dbReference type="Proteomes" id="UP001617427">
    <property type="component" value="Unassembled WGS sequence"/>
</dbReference>
<proteinExistence type="predicted"/>
<evidence type="ECO:0000256" key="1">
    <source>
        <dbReference type="SAM" id="SignalP"/>
    </source>
</evidence>
<dbReference type="InterPro" id="IPR010546">
    <property type="entry name" value="DUF1120"/>
</dbReference>
<accession>A0ABW8F1H3</accession>
<keyword evidence="1" id="KW-0732">Signal</keyword>